<gene>
    <name evidence="1" type="ORF">SAMN05216268_103219</name>
</gene>
<name>A0A9X8QQ16_9ACTN</name>
<dbReference type="Proteomes" id="UP000184388">
    <property type="component" value="Unassembled WGS sequence"/>
</dbReference>
<accession>A0A9X8QQ16</accession>
<dbReference type="AlphaFoldDB" id="A0A9X8QQ16"/>
<proteinExistence type="predicted"/>
<sequence>MHAFVGRLVGSLGQRFSCAAGEFGGAQYYPPQVRQTVRVDLSEVIDMRVRSEVKVAQTGPACSAEVVEMLQHTVGQVGVERHSGGCLKDFGAGGQLADSAGGSA</sequence>
<dbReference type="EMBL" id="FRBK01000003">
    <property type="protein sequence ID" value="SHL21092.1"/>
    <property type="molecule type" value="Genomic_DNA"/>
</dbReference>
<reference evidence="2" key="1">
    <citation type="submission" date="2016-11" db="EMBL/GenBank/DDBJ databases">
        <authorList>
            <person name="Jaros S."/>
            <person name="Januszkiewicz K."/>
            <person name="Wedrychowicz H."/>
        </authorList>
    </citation>
    <scope>NUCLEOTIDE SEQUENCE [LARGE SCALE GENOMIC DNA]</scope>
    <source>
        <strain evidence="2">CGMCC 4.3555</strain>
    </source>
</reference>
<protein>
    <submittedName>
        <fullName evidence="1">Uncharacterized protein</fullName>
    </submittedName>
</protein>
<organism evidence="1 2">
    <name type="scientific">Streptomyces yunnanensis</name>
    <dbReference type="NCBI Taxonomy" id="156453"/>
    <lineage>
        <taxon>Bacteria</taxon>
        <taxon>Bacillati</taxon>
        <taxon>Actinomycetota</taxon>
        <taxon>Actinomycetes</taxon>
        <taxon>Kitasatosporales</taxon>
        <taxon>Streptomycetaceae</taxon>
        <taxon>Streptomyces</taxon>
    </lineage>
</organism>
<evidence type="ECO:0000313" key="2">
    <source>
        <dbReference type="Proteomes" id="UP000184388"/>
    </source>
</evidence>
<comment type="caution">
    <text evidence="1">The sequence shown here is derived from an EMBL/GenBank/DDBJ whole genome shotgun (WGS) entry which is preliminary data.</text>
</comment>
<evidence type="ECO:0000313" key="1">
    <source>
        <dbReference type="EMBL" id="SHL21092.1"/>
    </source>
</evidence>